<dbReference type="RefSeq" id="WP_151391899.1">
    <property type="nucleotide sequence ID" value="NZ_JALDBF010000006.1"/>
</dbReference>
<evidence type="ECO:0000313" key="1">
    <source>
        <dbReference type="EMBL" id="SQC20704.1"/>
    </source>
</evidence>
<organism evidence="1 2">
    <name type="scientific">Klebsiella pneumoniae</name>
    <dbReference type="NCBI Taxonomy" id="573"/>
    <lineage>
        <taxon>Bacteria</taxon>
        <taxon>Pseudomonadati</taxon>
        <taxon>Pseudomonadota</taxon>
        <taxon>Gammaproteobacteria</taxon>
        <taxon>Enterobacterales</taxon>
        <taxon>Enterobacteriaceae</taxon>
        <taxon>Klebsiella/Raoultella group</taxon>
        <taxon>Klebsiella</taxon>
        <taxon>Klebsiella pneumoniae complex</taxon>
    </lineage>
</organism>
<dbReference type="AlphaFoldDB" id="A0A2X3D7Y3"/>
<gene>
    <name evidence="1" type="ORF">NCTC9645_01731</name>
</gene>
<evidence type="ECO:0000313" key="2">
    <source>
        <dbReference type="Proteomes" id="UP000250675"/>
    </source>
</evidence>
<sequence length="340" mass="39159">MKNELEAFVQNNGLTGEMFFIINDNDNYIYRRVILHDENTEPLITENFKKSITDEIIKRISINDNGDAIIDNITDMNYEHKGVYYFDIASEDKSTIIKIIEEISSLTVADNPIDFKFNDVNLDNIIGLVYHMSDGDKNIFLYQHRYPNFLHKKSRLSFLGEGDVLVPIPYDMINISKVIDFFVFDGISYAINIKLLEERYGLTQVIDNMVSEVTPKIIEMEIVNKSVLAEPEKIFDDMKDDRGFMRKLARVLKNGILELNIDVNIVNEIKTSFPTIGRNIDIINDDNGMQYIKLTSKARKKAFIRLLNDEAVRSVLTQKPSIAQNHKPEKISLPHDVINS</sequence>
<accession>A0A2X3D7Y3</accession>
<dbReference type="InterPro" id="IPR032359">
    <property type="entry name" value="KwaB-like"/>
</dbReference>
<dbReference type="Pfam" id="PF16162">
    <property type="entry name" value="KwaB"/>
    <property type="match status" value="1"/>
</dbReference>
<dbReference type="EMBL" id="UASO01000004">
    <property type="protein sequence ID" value="SQC20704.1"/>
    <property type="molecule type" value="Genomic_DNA"/>
</dbReference>
<dbReference type="Proteomes" id="UP000250675">
    <property type="component" value="Unassembled WGS sequence"/>
</dbReference>
<name>A0A2X3D7Y3_KLEPN</name>
<reference evidence="1 2" key="1">
    <citation type="submission" date="2018-06" db="EMBL/GenBank/DDBJ databases">
        <authorList>
            <consortium name="Pathogen Informatics"/>
            <person name="Doyle S."/>
        </authorList>
    </citation>
    <scope>NUCLEOTIDE SEQUENCE [LARGE SCALE GENOMIC DNA]</scope>
    <source>
        <strain evidence="1 2">NCTC9645</strain>
    </source>
</reference>
<proteinExistence type="predicted"/>
<protein>
    <recommendedName>
        <fullName evidence="3">DUF4868 domain-containing protein</fullName>
    </recommendedName>
</protein>
<evidence type="ECO:0008006" key="3">
    <source>
        <dbReference type="Google" id="ProtNLM"/>
    </source>
</evidence>